<reference evidence="1" key="1">
    <citation type="submission" date="2013-07" db="EMBL/GenBank/DDBJ databases">
        <title>Sub-species coevolution in mutualistic symbiosis.</title>
        <authorList>
            <person name="Murfin K."/>
            <person name="Klassen J."/>
            <person name="Lee M."/>
            <person name="Forst S."/>
            <person name="Stock P."/>
            <person name="Goodrich-Blair H."/>
        </authorList>
    </citation>
    <scope>NUCLEOTIDE SEQUENCE [LARGE SCALE GENOMIC DNA]</scope>
    <source>
        <strain evidence="1">Intermedium</strain>
    </source>
</reference>
<organism evidence="1">
    <name type="scientific">Xenorhabdus bovienii str. Intermedium</name>
    <dbReference type="NCBI Taxonomy" id="1379677"/>
    <lineage>
        <taxon>Bacteria</taxon>
        <taxon>Pseudomonadati</taxon>
        <taxon>Pseudomonadota</taxon>
        <taxon>Gammaproteobacteria</taxon>
        <taxon>Enterobacterales</taxon>
        <taxon>Morganellaceae</taxon>
        <taxon>Xenorhabdus</taxon>
    </lineage>
</organism>
<name>A0A077QRP2_XENBV</name>
<dbReference type="AlphaFoldDB" id="A0A077QRP2"/>
<dbReference type="Proteomes" id="UP000028480">
    <property type="component" value="Unassembled WGS sequence"/>
</dbReference>
<sequence length="179" mass="20699">MTNIIEFEIEILDVWGEGRIDYPIGEGRHITGFHTAYNLNHVDKKIGAGPNTDKNIPKLIPIDDYDNPKFPIADGKCQYITSMSSPFYIPTAIESLRVFNKTPGYGAIYLYGLRDEFIIPVKNLYIGIKIEYNSKEYFLNHRRFKTPESLPSPFNEIKDSPNYVDIFFFHRGSLPREEL</sequence>
<protein>
    <submittedName>
        <fullName evidence="1">Uncharacterized protein</fullName>
    </submittedName>
</protein>
<gene>
    <name evidence="1" type="ORF">XBI1_880001</name>
</gene>
<comment type="caution">
    <text evidence="1">The sequence shown here is derived from an EMBL/GenBank/DDBJ whole genome shotgun (WGS) entry which is preliminary data.</text>
</comment>
<accession>A0A077QRP2</accession>
<dbReference type="RefSeq" id="WP_051874944.1">
    <property type="nucleotide sequence ID" value="NZ_CAWLWA010000065.1"/>
</dbReference>
<dbReference type="EMBL" id="CBTB010000299">
    <property type="protein sequence ID" value="CDH35221.1"/>
    <property type="molecule type" value="Genomic_DNA"/>
</dbReference>
<dbReference type="HOGENOM" id="CLU_1650682_0_0_6"/>
<evidence type="ECO:0000313" key="1">
    <source>
        <dbReference type="EMBL" id="CDH35221.1"/>
    </source>
</evidence>
<proteinExistence type="predicted"/>